<dbReference type="EMBL" id="PKHE01000005">
    <property type="protein sequence ID" value="PKY89703.1"/>
    <property type="molecule type" value="Genomic_DNA"/>
</dbReference>
<dbReference type="InterPro" id="IPR021080">
    <property type="entry name" value="Minor_capsid_protein"/>
</dbReference>
<evidence type="ECO:0000313" key="1">
    <source>
        <dbReference type="EMBL" id="PKY89703.1"/>
    </source>
</evidence>
<gene>
    <name evidence="1" type="ORF">CYJ57_03055</name>
</gene>
<organism evidence="1 2">
    <name type="scientific">Falseniella ignava</name>
    <dbReference type="NCBI Taxonomy" id="137730"/>
    <lineage>
        <taxon>Bacteria</taxon>
        <taxon>Bacillati</taxon>
        <taxon>Bacillota</taxon>
        <taxon>Bacilli</taxon>
        <taxon>Lactobacillales</taxon>
        <taxon>Aerococcaceae</taxon>
        <taxon>Falseniella</taxon>
    </lineage>
</organism>
<comment type="caution">
    <text evidence="1">The sequence shown here is derived from an EMBL/GenBank/DDBJ whole genome shotgun (WGS) entry which is preliminary data.</text>
</comment>
<dbReference type="Pfam" id="PF11114">
    <property type="entry name" value="Minor_capsid_2"/>
    <property type="match status" value="1"/>
</dbReference>
<dbReference type="Proteomes" id="UP000234384">
    <property type="component" value="Unassembled WGS sequence"/>
</dbReference>
<reference evidence="1 2" key="1">
    <citation type="submission" date="2017-12" db="EMBL/GenBank/DDBJ databases">
        <title>Phylogenetic diversity of female urinary microbiome.</title>
        <authorList>
            <person name="Thomas-White K."/>
            <person name="Wolfe A.J."/>
        </authorList>
    </citation>
    <scope>NUCLEOTIDE SEQUENCE [LARGE SCALE GENOMIC DNA]</scope>
    <source>
        <strain evidence="1 2">UMB0898</strain>
    </source>
</reference>
<name>A0A2I1K249_9LACT</name>
<evidence type="ECO:0000313" key="2">
    <source>
        <dbReference type="Proteomes" id="UP000234384"/>
    </source>
</evidence>
<protein>
    <submittedName>
        <fullName evidence="1">Capsid protein</fullName>
    </submittedName>
</protein>
<dbReference type="OrthoDB" id="2221953at2"/>
<proteinExistence type="predicted"/>
<dbReference type="AlphaFoldDB" id="A0A2I1K249"/>
<dbReference type="RefSeq" id="WP_101954023.1">
    <property type="nucleotide sequence ID" value="NZ_PKHE01000005.1"/>
</dbReference>
<accession>A0A2I1K249</accession>
<sequence>MSVGAAFHVNVEVDFSGAERKFSESSIKKGELAMANQALLDMEPYVPLRGGRLRSGSHASPGKVTYPGPYGRAHFYGTNGIVTFRKYTTPGTGKRWDKRVPKGTIREWGVVAIKAMGL</sequence>